<dbReference type="InterPro" id="IPR036915">
    <property type="entry name" value="Cyclin-like_sf"/>
</dbReference>
<gene>
    <name evidence="3" type="ORF">Sjap_010356</name>
</gene>
<evidence type="ECO:0000313" key="3">
    <source>
        <dbReference type="EMBL" id="KAK9129869.1"/>
    </source>
</evidence>
<dbReference type="Proteomes" id="UP001417504">
    <property type="component" value="Unassembled WGS sequence"/>
</dbReference>
<feature type="domain" description="Cyclin-like" evidence="2">
    <location>
        <begin position="428"/>
        <end position="524"/>
    </location>
</feature>
<protein>
    <recommendedName>
        <fullName evidence="2">Cyclin-like domain-containing protein</fullName>
    </recommendedName>
</protein>
<organism evidence="3 4">
    <name type="scientific">Stephania japonica</name>
    <dbReference type="NCBI Taxonomy" id="461633"/>
    <lineage>
        <taxon>Eukaryota</taxon>
        <taxon>Viridiplantae</taxon>
        <taxon>Streptophyta</taxon>
        <taxon>Embryophyta</taxon>
        <taxon>Tracheophyta</taxon>
        <taxon>Spermatophyta</taxon>
        <taxon>Magnoliopsida</taxon>
        <taxon>Ranunculales</taxon>
        <taxon>Menispermaceae</taxon>
        <taxon>Menispermoideae</taxon>
        <taxon>Cissampelideae</taxon>
        <taxon>Stephania</taxon>
    </lineage>
</organism>
<feature type="domain" description="Cyclin-like" evidence="2">
    <location>
        <begin position="15"/>
        <end position="157"/>
    </location>
</feature>
<evidence type="ECO:0000313" key="4">
    <source>
        <dbReference type="Proteomes" id="UP001417504"/>
    </source>
</evidence>
<sequence length="530" mass="61466">MTLALENGLRRSYSKFLQELGTELNLLDETKATATLYCHRFFLLKSHVKYENWRTIAAGCLNMACRVEKMIPLRSEKDIAVASYQILRNYCPTSISVTKEMIDKQVEEVSKADELVLTTLGNDIKVFHPCKYLDNTSAKFQCSSKNEFDRYAREIAKETWLKTSLCLQYKPEHIAGAAIYLAVQRFKESVQYRGEKVQWWHEFDVPLQRLKDIGNHMLEEYVIIIKPFFPEHFGYPRVSTPNLRNRSATEEEEESMLFLNLPDPDELFLKYPVENDHSWYVSRKWIELDSLARIDGVALDVENALHIQCSNFQQKLGKQLNLEELTTATAIVYFHRFHLRKYNKNSNIWIISMACMFLASKVAKTPRPLKDIVTESFRIHLNLKDGSATNLTIEEEEMNEAVKQVLEEAKIVAATLDNGGLDVHHPHQYLFPALEKLQGPSNDEACEYARNVAIQTWLKTSLCLQYKPEHIAAAAIYLAQKRFKDSIQYDSKVNLWDEFDVPLAQVEDAYERGETYEILKDYLIGVQKKY</sequence>
<reference evidence="3 4" key="1">
    <citation type="submission" date="2024-01" db="EMBL/GenBank/DDBJ databases">
        <title>Genome assemblies of Stephania.</title>
        <authorList>
            <person name="Yang L."/>
        </authorList>
    </citation>
    <scope>NUCLEOTIDE SEQUENCE [LARGE SCALE GENOMIC DNA]</scope>
    <source>
        <strain evidence="3">QJT</strain>
        <tissue evidence="3">Leaf</tissue>
    </source>
</reference>
<comment type="similarity">
    <text evidence="1">Belongs to the cyclin family.</text>
</comment>
<dbReference type="AlphaFoldDB" id="A0AAP0J989"/>
<dbReference type="SMART" id="SM00385">
    <property type="entry name" value="CYCLIN"/>
    <property type="match status" value="3"/>
</dbReference>
<accession>A0AAP0J989</accession>
<name>A0AAP0J989_9MAGN</name>
<dbReference type="EMBL" id="JBBNAE010000004">
    <property type="protein sequence ID" value="KAK9129869.1"/>
    <property type="molecule type" value="Genomic_DNA"/>
</dbReference>
<dbReference type="GO" id="GO:0006357">
    <property type="term" value="P:regulation of transcription by RNA polymerase II"/>
    <property type="evidence" value="ECO:0007669"/>
    <property type="project" value="InterPro"/>
</dbReference>
<dbReference type="InterPro" id="IPR013763">
    <property type="entry name" value="Cyclin-like_dom"/>
</dbReference>
<evidence type="ECO:0000259" key="2">
    <source>
        <dbReference type="SMART" id="SM00385"/>
    </source>
</evidence>
<keyword evidence="1" id="KW-0195">Cyclin</keyword>
<dbReference type="InterPro" id="IPR006671">
    <property type="entry name" value="Cyclin_N"/>
</dbReference>
<keyword evidence="4" id="KW-1185">Reference proteome</keyword>
<proteinExistence type="inferred from homology"/>
<dbReference type="Pfam" id="PF00134">
    <property type="entry name" value="Cyclin_N"/>
    <property type="match status" value="2"/>
</dbReference>
<evidence type="ECO:0000256" key="1">
    <source>
        <dbReference type="RuleBase" id="RU000383"/>
    </source>
</evidence>
<dbReference type="GO" id="GO:0016538">
    <property type="term" value="F:cyclin-dependent protein serine/threonine kinase regulator activity"/>
    <property type="evidence" value="ECO:0007669"/>
    <property type="project" value="InterPro"/>
</dbReference>
<dbReference type="SUPFAM" id="SSF47954">
    <property type="entry name" value="Cyclin-like"/>
    <property type="match status" value="4"/>
</dbReference>
<dbReference type="Gene3D" id="1.10.472.10">
    <property type="entry name" value="Cyclin-like"/>
    <property type="match status" value="4"/>
</dbReference>
<dbReference type="InterPro" id="IPR043198">
    <property type="entry name" value="Cyclin/Ssn8"/>
</dbReference>
<comment type="caution">
    <text evidence="3">The sequence shown here is derived from an EMBL/GenBank/DDBJ whole genome shotgun (WGS) entry which is preliminary data.</text>
</comment>
<feature type="domain" description="Cyclin-like" evidence="2">
    <location>
        <begin position="311"/>
        <end position="407"/>
    </location>
</feature>
<dbReference type="PANTHER" id="PTHR10026">
    <property type="entry name" value="CYCLIN"/>
    <property type="match status" value="1"/>
</dbReference>